<gene>
    <name evidence="1" type="ORF">HX845_05620</name>
</gene>
<dbReference type="PANTHER" id="PTHR35567:SF1">
    <property type="entry name" value="CONSERVED FUNGAL PROTEIN (AFU_ORTHOLOGUE AFUA_1G14230)"/>
    <property type="match status" value="1"/>
</dbReference>
<dbReference type="Proteomes" id="UP000517547">
    <property type="component" value="Unassembled WGS sequence"/>
</dbReference>
<evidence type="ECO:0000313" key="2">
    <source>
        <dbReference type="Proteomes" id="UP000517547"/>
    </source>
</evidence>
<evidence type="ECO:0000313" key="1">
    <source>
        <dbReference type="EMBL" id="NWC13106.1"/>
    </source>
</evidence>
<dbReference type="Pfam" id="PF11937">
    <property type="entry name" value="DUF3455"/>
    <property type="match status" value="2"/>
</dbReference>
<dbReference type="RefSeq" id="WP_017126110.1">
    <property type="nucleotide sequence ID" value="NZ_JACAOK010000059.1"/>
</dbReference>
<accession>A0A7Y8CCN7</accession>
<dbReference type="EMBL" id="JACAQE010000002">
    <property type="protein sequence ID" value="NWC13106.1"/>
    <property type="molecule type" value="Genomic_DNA"/>
</dbReference>
<protein>
    <submittedName>
        <fullName evidence="1">DUF3455 domain-containing protein</fullName>
    </submittedName>
</protein>
<dbReference type="GeneID" id="57659246"/>
<reference evidence="1 2" key="1">
    <citation type="submission" date="2020-04" db="EMBL/GenBank/DDBJ databases">
        <title>Molecular characterization of pseudomonads from Agaricus bisporus reveal novel blotch 2 pathogens in Western Europe.</title>
        <authorList>
            <person name="Taparia T."/>
            <person name="Krijger M."/>
            <person name="Haynes E."/>
            <person name="Elpinstone J.G."/>
            <person name="Noble R."/>
            <person name="Van Der Wolf J."/>
        </authorList>
    </citation>
    <scope>NUCLEOTIDE SEQUENCE [LARGE SCALE GENOMIC DNA]</scope>
    <source>
        <strain evidence="1 2">IPO3738</strain>
    </source>
</reference>
<dbReference type="AlphaFoldDB" id="A0A7Y8CCN7"/>
<dbReference type="PANTHER" id="PTHR35567">
    <property type="entry name" value="MALATE DEHYDROGENASE (AFU_ORTHOLOGUE AFUA_2G13800)"/>
    <property type="match status" value="1"/>
</dbReference>
<sequence>MHDTVPMQLAHKRSHGPSGAVRVLAILGLLLCGFITGTTCAADAAPNLLTAGDATVLSVRGEGVQLYNCAADTSGKLTWQFREPLATLIFNGKTVGRHFAGPTWEFADRSAVVAKVVSQQPGATKKDLALLKLEVVDHQGSGALSKVVSVQRLNTRGGVFSGACTQAGAIHVEPYSADYLFTAE</sequence>
<comment type="caution">
    <text evidence="1">The sequence shown here is derived from an EMBL/GenBank/DDBJ whole genome shotgun (WGS) entry which is preliminary data.</text>
</comment>
<dbReference type="InterPro" id="IPR021851">
    <property type="entry name" value="DUF3455"/>
</dbReference>
<proteinExistence type="predicted"/>
<name>A0A7Y8CCN7_9PSED</name>
<organism evidence="1 2">
    <name type="scientific">Pseudomonas gingeri</name>
    <dbReference type="NCBI Taxonomy" id="117681"/>
    <lineage>
        <taxon>Bacteria</taxon>
        <taxon>Pseudomonadati</taxon>
        <taxon>Pseudomonadota</taxon>
        <taxon>Gammaproteobacteria</taxon>
        <taxon>Pseudomonadales</taxon>
        <taxon>Pseudomonadaceae</taxon>
        <taxon>Pseudomonas</taxon>
    </lineage>
</organism>